<dbReference type="RefSeq" id="WP_193747206.1">
    <property type="nucleotide sequence ID" value="NZ_BBNU01000002.1"/>
</dbReference>
<comment type="caution">
    <text evidence="1">The sequence shown here is derived from an EMBL/GenBank/DDBJ whole genome shotgun (WGS) entry which is preliminary data.</text>
</comment>
<dbReference type="Proteomes" id="UP000029643">
    <property type="component" value="Unassembled WGS sequence"/>
</dbReference>
<sequence length="53" mass="6149">MKTICFFNTTKAWGGGGEKWHLETCKYMHDKGHNVFLLPIKTVNFITNYKSLV</sequence>
<proteinExistence type="predicted"/>
<name>A0A090WRL5_9FLAO</name>
<organism evidence="1 2">
    <name type="scientific">Algibacter lectus</name>
    <dbReference type="NCBI Taxonomy" id="221126"/>
    <lineage>
        <taxon>Bacteria</taxon>
        <taxon>Pseudomonadati</taxon>
        <taxon>Bacteroidota</taxon>
        <taxon>Flavobacteriia</taxon>
        <taxon>Flavobacteriales</taxon>
        <taxon>Flavobacteriaceae</taxon>
        <taxon>Algibacter</taxon>
    </lineage>
</organism>
<dbReference type="AlphaFoldDB" id="A0A090WRL5"/>
<evidence type="ECO:0008006" key="3">
    <source>
        <dbReference type="Google" id="ProtNLM"/>
    </source>
</evidence>
<accession>A0A090WRL5</accession>
<reference evidence="1 2" key="1">
    <citation type="journal article" date="2014" name="Genome Announc.">
        <title>Draft Genome Sequences of Marine Flavobacterium Algibacter lectus Strains SS8 and NR4.</title>
        <authorList>
            <person name="Takatani N."/>
            <person name="Nakanishi M."/>
            <person name="Meirelles P."/>
            <person name="Mino S."/>
            <person name="Suda W."/>
            <person name="Oshima K."/>
            <person name="Hattori M."/>
            <person name="Ohkuma M."/>
            <person name="Hosokawa M."/>
            <person name="Miyashita K."/>
            <person name="Thompson F.L."/>
            <person name="Niwa A."/>
            <person name="Sawabe T."/>
            <person name="Sawabe T."/>
        </authorList>
    </citation>
    <scope>NUCLEOTIDE SEQUENCE [LARGE SCALE GENOMIC DNA]</scope>
    <source>
        <strain evidence="2">JCM19274</strain>
    </source>
</reference>
<dbReference type="EMBL" id="BBNU01000002">
    <property type="protein sequence ID" value="GAL77979.1"/>
    <property type="molecule type" value="Genomic_DNA"/>
</dbReference>
<protein>
    <recommendedName>
        <fullName evidence="3">Glycosyltransferase</fullName>
    </recommendedName>
</protein>
<evidence type="ECO:0000313" key="1">
    <source>
        <dbReference type="EMBL" id="GAL77979.1"/>
    </source>
</evidence>
<gene>
    <name evidence="1" type="ORF">JCM19274_4478</name>
</gene>
<evidence type="ECO:0000313" key="2">
    <source>
        <dbReference type="Proteomes" id="UP000029643"/>
    </source>
</evidence>